<dbReference type="SUPFAM" id="SSF53756">
    <property type="entry name" value="UDP-Glycosyltransferase/glycogen phosphorylase"/>
    <property type="match status" value="1"/>
</dbReference>
<evidence type="ECO:0000256" key="3">
    <source>
        <dbReference type="ARBA" id="ARBA00022676"/>
    </source>
</evidence>
<feature type="binding site" evidence="10">
    <location>
        <begin position="8"/>
        <end position="10"/>
    </location>
    <ligand>
        <name>UDP-N-acetyl-alpha-D-glucosamine</name>
        <dbReference type="ChEBI" id="CHEBI:57705"/>
    </ligand>
</feature>
<feature type="binding site" evidence="10">
    <location>
        <position position="194"/>
    </location>
    <ligand>
        <name>UDP-N-acetyl-alpha-D-glucosamine</name>
        <dbReference type="ChEBI" id="CHEBI:57705"/>
    </ligand>
</feature>
<evidence type="ECO:0000256" key="1">
    <source>
        <dbReference type="ARBA" id="ARBA00022475"/>
    </source>
</evidence>
<dbReference type="Pfam" id="PF03033">
    <property type="entry name" value="Glyco_transf_28"/>
    <property type="match status" value="1"/>
</dbReference>
<evidence type="ECO:0000313" key="13">
    <source>
        <dbReference type="EMBL" id="EKP95899.1"/>
    </source>
</evidence>
<dbReference type="InterPro" id="IPR004276">
    <property type="entry name" value="GlycoTrans_28_N"/>
</dbReference>
<dbReference type="HAMAP" id="MF_00033">
    <property type="entry name" value="MurG"/>
    <property type="match status" value="1"/>
</dbReference>
<feature type="binding site" evidence="10">
    <location>
        <position position="164"/>
    </location>
    <ligand>
        <name>UDP-N-acetyl-alpha-D-glucosamine</name>
        <dbReference type="ChEBI" id="CHEBI:57705"/>
    </ligand>
</feature>
<dbReference type="eggNOG" id="COG0707">
    <property type="taxonomic scope" value="Bacteria"/>
</dbReference>
<dbReference type="STRING" id="867903.ThesuDRAFT_01660"/>
<keyword evidence="5 10" id="KW-0133">Cell shape</keyword>
<feature type="binding site" evidence="10">
    <location>
        <position position="122"/>
    </location>
    <ligand>
        <name>UDP-N-acetyl-alpha-D-glucosamine</name>
        <dbReference type="ChEBI" id="CHEBI:57705"/>
    </ligand>
</feature>
<evidence type="ECO:0000313" key="14">
    <source>
        <dbReference type="Proteomes" id="UP000005710"/>
    </source>
</evidence>
<dbReference type="GO" id="GO:0051991">
    <property type="term" value="F:UDP-N-acetyl-D-glucosamine:N-acetylmuramoyl-L-alanyl-D-glutamyl-meso-2,6-diaminopimelyl-D-alanyl-D-alanine-diphosphoundecaprenol 4-beta-N-acetylglucosaminlytransferase activity"/>
    <property type="evidence" value="ECO:0007669"/>
    <property type="project" value="RHEA"/>
</dbReference>
<keyword evidence="6 10" id="KW-0573">Peptidoglycan synthesis</keyword>
<evidence type="ECO:0000256" key="4">
    <source>
        <dbReference type="ARBA" id="ARBA00022679"/>
    </source>
</evidence>
<dbReference type="GO" id="GO:0050511">
    <property type="term" value="F:undecaprenyldiphospho-muramoylpentapeptide beta-N-acetylglucosaminyltransferase activity"/>
    <property type="evidence" value="ECO:0007669"/>
    <property type="project" value="UniProtKB-UniRule"/>
</dbReference>
<keyword evidence="8 10" id="KW-0131">Cell cycle</keyword>
<comment type="caution">
    <text evidence="10">Lacks conserved residue(s) required for the propagation of feature annotation.</text>
</comment>
<evidence type="ECO:0000259" key="12">
    <source>
        <dbReference type="Pfam" id="PF04101"/>
    </source>
</evidence>
<reference evidence="13" key="2">
    <citation type="submission" date="2012-10" db="EMBL/GenBank/DDBJ databases">
        <title>Improved high-quality draft of Thermaerobacter subterraneus C21, DSM 13965.</title>
        <authorList>
            <consortium name="DOE Joint Genome Institute"/>
            <person name="Eisen J."/>
            <person name="Huntemann M."/>
            <person name="Wei C.-L."/>
            <person name="Han J."/>
            <person name="Detter J.C."/>
            <person name="Han C."/>
            <person name="Tapia R."/>
            <person name="Chen A."/>
            <person name="Kyrpides N."/>
            <person name="Mavromatis K."/>
            <person name="Markowitz V."/>
            <person name="Szeto E."/>
            <person name="Ivanova N."/>
            <person name="Mikhailova N."/>
            <person name="Ovchinnikova G."/>
            <person name="Pagani I."/>
            <person name="Pati A."/>
            <person name="Goodwin L."/>
            <person name="Nordberg H.P."/>
            <person name="Cantor M.N."/>
            <person name="Hua S.X."/>
            <person name="Woyke T."/>
            <person name="Eisen J."/>
            <person name="Klenk H.-P."/>
        </authorList>
    </citation>
    <scope>NUCLEOTIDE SEQUENCE [LARGE SCALE GENOMIC DNA]</scope>
    <source>
        <strain evidence="13">DSM 13965</strain>
    </source>
</reference>
<evidence type="ECO:0000256" key="2">
    <source>
        <dbReference type="ARBA" id="ARBA00022618"/>
    </source>
</evidence>
<comment type="caution">
    <text evidence="13">The sequence shown here is derived from an EMBL/GenBank/DDBJ whole genome shotgun (WGS) entry which is preliminary data.</text>
</comment>
<comment type="subcellular location">
    <subcellularLocation>
        <location evidence="10">Cell membrane</location>
        <topology evidence="10">Peripheral membrane protein</topology>
        <orientation evidence="10">Cytoplasmic side</orientation>
    </subcellularLocation>
</comment>
<keyword evidence="7 10" id="KW-0472">Membrane</keyword>
<gene>
    <name evidence="10" type="primary">murG</name>
    <name evidence="13" type="ORF">ThesuDRAFT_01660</name>
</gene>
<comment type="pathway">
    <text evidence="10">Cell wall biogenesis; peptidoglycan biosynthesis.</text>
</comment>
<dbReference type="GO" id="GO:0051301">
    <property type="term" value="P:cell division"/>
    <property type="evidence" value="ECO:0007669"/>
    <property type="project" value="UniProtKB-KW"/>
</dbReference>
<dbReference type="Pfam" id="PF04101">
    <property type="entry name" value="Glyco_tran_28_C"/>
    <property type="match status" value="1"/>
</dbReference>
<dbReference type="PANTHER" id="PTHR21015">
    <property type="entry name" value="UDP-N-ACETYLGLUCOSAMINE--N-ACETYLMURAMYL-(PENTAPEPTIDE) PYROPHOSPHORYL-UNDECAPRENOL N-ACETYLGLUCOSAMINE TRANSFERASE 1"/>
    <property type="match status" value="1"/>
</dbReference>
<keyword evidence="1 10" id="KW-1003">Cell membrane</keyword>
<dbReference type="GO" id="GO:0005886">
    <property type="term" value="C:plasma membrane"/>
    <property type="evidence" value="ECO:0007669"/>
    <property type="project" value="UniProtKB-SubCell"/>
</dbReference>
<evidence type="ECO:0000256" key="7">
    <source>
        <dbReference type="ARBA" id="ARBA00023136"/>
    </source>
</evidence>
<proteinExistence type="inferred from homology"/>
<comment type="catalytic activity">
    <reaction evidence="10">
        <text>di-trans,octa-cis-undecaprenyl diphospho-N-acetyl-alpha-D-muramoyl-L-alanyl-D-glutamyl-meso-2,6-diaminopimeloyl-D-alanyl-D-alanine + UDP-N-acetyl-alpha-D-glucosamine = di-trans,octa-cis-undecaprenyl diphospho-[N-acetyl-alpha-D-glucosaminyl-(1-&gt;4)]-N-acetyl-alpha-D-muramoyl-L-alanyl-D-glutamyl-meso-2,6-diaminopimeloyl-D-alanyl-D-alanine + UDP + H(+)</text>
        <dbReference type="Rhea" id="RHEA:31227"/>
        <dbReference type="ChEBI" id="CHEBI:15378"/>
        <dbReference type="ChEBI" id="CHEBI:57705"/>
        <dbReference type="ChEBI" id="CHEBI:58223"/>
        <dbReference type="ChEBI" id="CHEBI:61387"/>
        <dbReference type="ChEBI" id="CHEBI:61388"/>
        <dbReference type="EC" id="2.4.1.227"/>
    </reaction>
</comment>
<dbReference type="Gene3D" id="3.40.50.2000">
    <property type="entry name" value="Glycogen Phosphorylase B"/>
    <property type="match status" value="2"/>
</dbReference>
<dbReference type="EC" id="2.4.1.227" evidence="10"/>
<dbReference type="GO" id="GO:0009252">
    <property type="term" value="P:peptidoglycan biosynthetic process"/>
    <property type="evidence" value="ECO:0007669"/>
    <property type="project" value="UniProtKB-UniRule"/>
</dbReference>
<dbReference type="InterPro" id="IPR007235">
    <property type="entry name" value="Glyco_trans_28_C"/>
</dbReference>
<comment type="function">
    <text evidence="10">Cell wall formation. Catalyzes the transfer of a GlcNAc subunit on undecaprenyl-pyrophosphoryl-MurNAc-pentapeptide (lipid intermediate I) to form undecaprenyl-pyrophosphoryl-MurNAc-(pentapeptide)GlcNAc (lipid intermediate II).</text>
</comment>
<dbReference type="GO" id="GO:0008360">
    <property type="term" value="P:regulation of cell shape"/>
    <property type="evidence" value="ECO:0007669"/>
    <property type="project" value="UniProtKB-KW"/>
</dbReference>
<feature type="binding site" evidence="10">
    <location>
        <position position="301"/>
    </location>
    <ligand>
        <name>UDP-N-acetyl-alpha-D-glucosamine</name>
        <dbReference type="ChEBI" id="CHEBI:57705"/>
    </ligand>
</feature>
<feature type="domain" description="Glycosyl transferase family 28 C-terminal" evidence="12">
    <location>
        <begin position="187"/>
        <end position="356"/>
    </location>
</feature>
<keyword evidence="2 10" id="KW-0132">Cell division</keyword>
<dbReference type="UniPathway" id="UPA00219"/>
<dbReference type="EMBL" id="AENY02000002">
    <property type="protein sequence ID" value="EKP95899.1"/>
    <property type="molecule type" value="Genomic_DNA"/>
</dbReference>
<evidence type="ECO:0000256" key="5">
    <source>
        <dbReference type="ARBA" id="ARBA00022960"/>
    </source>
</evidence>
<dbReference type="PANTHER" id="PTHR21015:SF22">
    <property type="entry name" value="GLYCOSYLTRANSFERASE"/>
    <property type="match status" value="1"/>
</dbReference>
<evidence type="ECO:0000256" key="9">
    <source>
        <dbReference type="ARBA" id="ARBA00023316"/>
    </source>
</evidence>
<keyword evidence="14" id="KW-1185">Reference proteome</keyword>
<reference evidence="13" key="1">
    <citation type="submission" date="2010-10" db="EMBL/GenBank/DDBJ databases">
        <authorList>
            <consortium name="US DOE Joint Genome Institute (JGI-PGF)"/>
            <person name="Lucas S."/>
            <person name="Copeland A."/>
            <person name="Lapidus A."/>
            <person name="Bruce D."/>
            <person name="Goodwin L."/>
            <person name="Pitluck S."/>
            <person name="Kyrpides N."/>
            <person name="Mavromatis K."/>
            <person name="Detter J.C."/>
            <person name="Han C."/>
            <person name="Land M."/>
            <person name="Hauser L."/>
            <person name="Markowitz V."/>
            <person name="Cheng J.-F."/>
            <person name="Hugenholtz P."/>
            <person name="Woyke T."/>
            <person name="Wu D."/>
            <person name="Pukall R."/>
            <person name="Wahrenburg C."/>
            <person name="Brambilla E."/>
            <person name="Klenk H.-P."/>
            <person name="Eisen J.A."/>
        </authorList>
    </citation>
    <scope>NUCLEOTIDE SEQUENCE [LARGE SCALE GENOMIC DNA]</scope>
    <source>
        <strain evidence="13">DSM 13965</strain>
    </source>
</reference>
<dbReference type="Proteomes" id="UP000005710">
    <property type="component" value="Unassembled WGS sequence"/>
</dbReference>
<comment type="similarity">
    <text evidence="10">Belongs to the glycosyltransferase 28 family. MurG subfamily.</text>
</comment>
<name>K6Q443_9FIRM</name>
<sequence length="377" mass="39201">MLLTGGGTGGHIYPALAIAAELKRRVPGCEMLYVGTREGLESRIVPRAGLPFVTVSARGLMRKGPREVLAGILSLTRGLWQADRIVARFRPDVLVGTGGYVAAPVALAAVRRGVPLVIQEQNAVPGATNRLLARWAQAVCVPFAEAGRFFPEGARVVVTGNPVRPEILSARRDEARARLGLDGSEPVVLVTGGSRGAERINAAALELAVAVAGWARGVLLWACGERYHGEMATGLARRLAEAGRDPGPRVRLFPYIDDMPTAYAAADLYIGRAGATTLAEITARGLPAVLIPSPHVAHHEQDANARVLEQAGAAVVIADAELTGARLVDVVTGLLGAPERLAAMARASRQLGRPDATAAIADRVLAAAGVPVAAGGS</sequence>
<dbReference type="GO" id="GO:0071555">
    <property type="term" value="P:cell wall organization"/>
    <property type="evidence" value="ECO:0007669"/>
    <property type="project" value="UniProtKB-KW"/>
</dbReference>
<dbReference type="NCBIfam" id="TIGR01133">
    <property type="entry name" value="murG"/>
    <property type="match status" value="1"/>
</dbReference>
<evidence type="ECO:0000259" key="11">
    <source>
        <dbReference type="Pfam" id="PF03033"/>
    </source>
</evidence>
<keyword evidence="9 10" id="KW-0961">Cell wall biogenesis/degradation</keyword>
<dbReference type="HOGENOM" id="CLU_037404_0_1_9"/>
<dbReference type="AlphaFoldDB" id="K6Q443"/>
<dbReference type="InterPro" id="IPR006009">
    <property type="entry name" value="GlcNAc_MurG"/>
</dbReference>
<evidence type="ECO:0000256" key="10">
    <source>
        <dbReference type="HAMAP-Rule" id="MF_00033"/>
    </source>
</evidence>
<feature type="domain" description="Glycosyltransferase family 28 N-terminal" evidence="11">
    <location>
        <begin position="2"/>
        <end position="140"/>
    </location>
</feature>
<evidence type="ECO:0000256" key="6">
    <source>
        <dbReference type="ARBA" id="ARBA00022984"/>
    </source>
</evidence>
<keyword evidence="3 10" id="KW-0328">Glycosyltransferase</keyword>
<protein>
    <recommendedName>
        <fullName evidence="10">UDP-N-acetylglucosamine--N-acetylmuramyl-(pentapeptide) pyrophosphoryl-undecaprenol N-acetylglucosamine transferase</fullName>
        <ecNumber evidence="10">2.4.1.227</ecNumber>
    </recommendedName>
    <alternativeName>
        <fullName evidence="10">Undecaprenyl-PP-MurNAc-pentapeptide-UDPGlcNAc GlcNAc transferase</fullName>
    </alternativeName>
</protein>
<accession>K6Q443</accession>
<dbReference type="RefSeq" id="WP_006903933.1">
    <property type="nucleotide sequence ID" value="NZ_JH976535.1"/>
</dbReference>
<feature type="binding site" evidence="10">
    <location>
        <position position="256"/>
    </location>
    <ligand>
        <name>UDP-N-acetyl-alpha-D-glucosamine</name>
        <dbReference type="ChEBI" id="CHEBI:57705"/>
    </ligand>
</feature>
<evidence type="ECO:0000256" key="8">
    <source>
        <dbReference type="ARBA" id="ARBA00023306"/>
    </source>
</evidence>
<dbReference type="GO" id="GO:0005975">
    <property type="term" value="P:carbohydrate metabolic process"/>
    <property type="evidence" value="ECO:0007669"/>
    <property type="project" value="InterPro"/>
</dbReference>
<dbReference type="CDD" id="cd03785">
    <property type="entry name" value="GT28_MurG"/>
    <property type="match status" value="1"/>
</dbReference>
<keyword evidence="4 10" id="KW-0808">Transferase</keyword>
<organism evidence="13 14">
    <name type="scientific">Thermaerobacter subterraneus DSM 13965</name>
    <dbReference type="NCBI Taxonomy" id="867903"/>
    <lineage>
        <taxon>Bacteria</taxon>
        <taxon>Bacillati</taxon>
        <taxon>Bacillota</taxon>
        <taxon>Clostridia</taxon>
        <taxon>Eubacteriales</taxon>
        <taxon>Clostridiales Family XVII. Incertae Sedis</taxon>
        <taxon>Thermaerobacter</taxon>
    </lineage>
</organism>